<feature type="transmembrane region" description="Helical" evidence="1">
    <location>
        <begin position="155"/>
        <end position="176"/>
    </location>
</feature>
<feature type="transmembrane region" description="Helical" evidence="1">
    <location>
        <begin position="227"/>
        <end position="247"/>
    </location>
</feature>
<evidence type="ECO:0000256" key="1">
    <source>
        <dbReference type="SAM" id="Phobius"/>
    </source>
</evidence>
<keyword evidence="1" id="KW-0812">Transmembrane</keyword>
<sequence>MKPVSFTKTGLDLLFIQFTWTLWALGIFLLIDVVKMIFQSNVDLLYSSGYIASNIYMLVIGIIVISFLTYFVENGITRTNYFYGNVIASIGLSIIIPIILYVLSLIEKFIVNQFTNIVLNENTLEDVVVDVDGNIIGEIIQAMILSPFISPESNLLLSLALFSLNILVFYIIGWLIGAAFKRLGVIGGILFIAIGIALIAVKDSMIRLAMDIPLFESFAFLDIVPEALALPLVFVVIVATFMMIRLLTKRAPIDI</sequence>
<comment type="caution">
    <text evidence="2">The sequence shown here is derived from an EMBL/GenBank/DDBJ whole genome shotgun (WGS) entry which is preliminary data.</text>
</comment>
<feature type="transmembrane region" description="Helical" evidence="1">
    <location>
        <begin position="83"/>
        <end position="106"/>
    </location>
</feature>
<evidence type="ECO:0008006" key="4">
    <source>
        <dbReference type="Google" id="ProtNLM"/>
    </source>
</evidence>
<dbReference type="EMBL" id="JAGGKX010000015">
    <property type="protein sequence ID" value="MBP1970670.1"/>
    <property type="molecule type" value="Genomic_DNA"/>
</dbReference>
<keyword evidence="1" id="KW-1133">Transmembrane helix</keyword>
<dbReference type="RefSeq" id="WP_209463777.1">
    <property type="nucleotide sequence ID" value="NZ_CP110224.1"/>
</dbReference>
<feature type="transmembrane region" description="Helical" evidence="1">
    <location>
        <begin position="183"/>
        <end position="201"/>
    </location>
</feature>
<keyword evidence="1" id="KW-0472">Membrane</keyword>
<name>A0ABS4IJC5_9BACI</name>
<protein>
    <recommendedName>
        <fullName evidence="4">ABC transporter permease</fullName>
    </recommendedName>
</protein>
<feature type="transmembrane region" description="Helical" evidence="1">
    <location>
        <begin position="51"/>
        <end position="71"/>
    </location>
</feature>
<feature type="transmembrane region" description="Helical" evidence="1">
    <location>
        <begin position="12"/>
        <end position="31"/>
    </location>
</feature>
<accession>A0ABS4IJC5</accession>
<keyword evidence="3" id="KW-1185">Reference proteome</keyword>
<organism evidence="2 3">
    <name type="scientific">Virgibacillus natechei</name>
    <dbReference type="NCBI Taxonomy" id="1216297"/>
    <lineage>
        <taxon>Bacteria</taxon>
        <taxon>Bacillati</taxon>
        <taxon>Bacillota</taxon>
        <taxon>Bacilli</taxon>
        <taxon>Bacillales</taxon>
        <taxon>Bacillaceae</taxon>
        <taxon>Virgibacillus</taxon>
    </lineage>
</organism>
<evidence type="ECO:0000313" key="2">
    <source>
        <dbReference type="EMBL" id="MBP1970670.1"/>
    </source>
</evidence>
<dbReference type="Proteomes" id="UP001519345">
    <property type="component" value="Unassembled WGS sequence"/>
</dbReference>
<gene>
    <name evidence="2" type="ORF">J2Z83_002806</name>
</gene>
<reference evidence="2 3" key="1">
    <citation type="submission" date="2021-03" db="EMBL/GenBank/DDBJ databases">
        <title>Genomic Encyclopedia of Type Strains, Phase IV (KMG-IV): sequencing the most valuable type-strain genomes for metagenomic binning, comparative biology and taxonomic classification.</title>
        <authorList>
            <person name="Goeker M."/>
        </authorList>
    </citation>
    <scope>NUCLEOTIDE SEQUENCE [LARGE SCALE GENOMIC DNA]</scope>
    <source>
        <strain evidence="2 3">DSM 25609</strain>
    </source>
</reference>
<evidence type="ECO:0000313" key="3">
    <source>
        <dbReference type="Proteomes" id="UP001519345"/>
    </source>
</evidence>
<proteinExistence type="predicted"/>